<feature type="transmembrane region" description="Helical" evidence="1">
    <location>
        <begin position="417"/>
        <end position="436"/>
    </location>
</feature>
<feature type="transmembrane region" description="Helical" evidence="1">
    <location>
        <begin position="529"/>
        <end position="549"/>
    </location>
</feature>
<name>A0A1K2HFG1_9NEIS</name>
<dbReference type="InterPro" id="IPR029052">
    <property type="entry name" value="Metallo-depent_PP-like"/>
</dbReference>
<organism evidence="2 3">
    <name type="scientific">Chitinimonas taiwanensis DSM 18899</name>
    <dbReference type="NCBI Taxonomy" id="1121279"/>
    <lineage>
        <taxon>Bacteria</taxon>
        <taxon>Pseudomonadati</taxon>
        <taxon>Pseudomonadota</taxon>
        <taxon>Betaproteobacteria</taxon>
        <taxon>Neisseriales</taxon>
        <taxon>Chitinibacteraceae</taxon>
        <taxon>Chitinimonas</taxon>
    </lineage>
</organism>
<accession>A0A1K2HFG1</accession>
<protein>
    <recommendedName>
        <fullName evidence="4">Calcineurin-like phosphoesterase</fullName>
    </recommendedName>
</protein>
<dbReference type="PANTHER" id="PTHR34211:SF3">
    <property type="entry name" value="CALCINEURIN-LIKE METALLO-PHOSPHOESTERASE SUPERFAMILY PROTEIN"/>
    <property type="match status" value="1"/>
</dbReference>
<dbReference type="SUPFAM" id="SSF56300">
    <property type="entry name" value="Metallo-dependent phosphatases"/>
    <property type="match status" value="1"/>
</dbReference>
<keyword evidence="1" id="KW-1133">Transmembrane helix</keyword>
<dbReference type="STRING" id="1121279.SAMN02745887_01531"/>
<dbReference type="Gene3D" id="3.60.21.10">
    <property type="match status" value="1"/>
</dbReference>
<dbReference type="AlphaFoldDB" id="A0A1K2HFG1"/>
<reference evidence="2 3" key="1">
    <citation type="submission" date="2016-11" db="EMBL/GenBank/DDBJ databases">
        <authorList>
            <person name="Jaros S."/>
            <person name="Januszkiewicz K."/>
            <person name="Wedrychowicz H."/>
        </authorList>
    </citation>
    <scope>NUCLEOTIDE SEQUENCE [LARGE SCALE GENOMIC DNA]</scope>
    <source>
        <strain evidence="2 3">DSM 18899</strain>
    </source>
</reference>
<dbReference type="Proteomes" id="UP000186513">
    <property type="component" value="Unassembled WGS sequence"/>
</dbReference>
<gene>
    <name evidence="2" type="ORF">SAMN02745887_01531</name>
</gene>
<keyword evidence="1" id="KW-0812">Transmembrane</keyword>
<dbReference type="OrthoDB" id="500534at2"/>
<proteinExistence type="predicted"/>
<evidence type="ECO:0000313" key="2">
    <source>
        <dbReference type="EMBL" id="SFZ75273.1"/>
    </source>
</evidence>
<dbReference type="RefSeq" id="WP_072428051.1">
    <property type="nucleotide sequence ID" value="NZ_FPKR01000005.1"/>
</dbReference>
<feature type="transmembrane region" description="Helical" evidence="1">
    <location>
        <begin position="495"/>
        <end position="517"/>
    </location>
</feature>
<dbReference type="EMBL" id="FPKR01000005">
    <property type="protein sequence ID" value="SFZ75273.1"/>
    <property type="molecule type" value="Genomic_DNA"/>
</dbReference>
<evidence type="ECO:0000313" key="3">
    <source>
        <dbReference type="Proteomes" id="UP000186513"/>
    </source>
</evidence>
<keyword evidence="3" id="KW-1185">Reference proteome</keyword>
<dbReference type="PANTHER" id="PTHR34211">
    <property type="entry name" value="CALCINEURIN-LIKE METALLO-PHOSPHOESTERASE SUPERFAMILY PROTEIN"/>
    <property type="match status" value="1"/>
</dbReference>
<sequence length="631" mass="70360">MSHYNFGCKVPPQRRWPVAWYNPAVLLRSARDLLSTADQIRNFDRRELFSGAMAPVIVSARDAHSDFWWDFVSDTGDGGNATYTVARAAQSPSLRPGEQAAQDPALPKILPRGHLLVLGGDLAYPGASGEEYQYRFIELWEAARPDLFEPKKTVLAIPQNHDWFDNISTFHRHFVADLDDRFLGAHAPQARSYFAAQLPYGWWLFGLDFALVADLDREQYEAFCHIVNQQLQPGDNVILLYPEPYWTRPLGDAARPGYPKRYQRLEALLLARGIKIRLRLAGDLHHYVREQGQEGVGGLDYSDALITCGSAGAFLHPTHGRASSLPKAMDCAHDSGAMTPDLAERVRLGTLASACQTEGLRCYSKAASYPDTDTSRGLSWGNLLAMFQPAASVAWRNWFKVGWAEHFQRFAQGNVQFSVLLGFLYWLAVYCASFVFTESFIPDHFVPASQIAGLPWGDFLGMWLRALLFSPLALGVHLVLLGLCAAIAREDGLHTALSCALLAILHMLAAASLYWLLCQWLSDRYLIGILLVVAGSVVGGLLFGAYFSLMARCGLLANNAFSPLAHQGYKGFLRFRIDPDGNLHGYMLGTDHVPQRWVEQPQAGVTRPLWVEAEGEQAPNWQIRDHFTLPR</sequence>
<keyword evidence="1" id="KW-0472">Membrane</keyword>
<evidence type="ECO:0000256" key="1">
    <source>
        <dbReference type="SAM" id="Phobius"/>
    </source>
</evidence>
<evidence type="ECO:0008006" key="4">
    <source>
        <dbReference type="Google" id="ProtNLM"/>
    </source>
</evidence>
<feature type="transmembrane region" description="Helical" evidence="1">
    <location>
        <begin position="463"/>
        <end position="488"/>
    </location>
</feature>